<dbReference type="GO" id="GO:0008483">
    <property type="term" value="F:transaminase activity"/>
    <property type="evidence" value="ECO:0007669"/>
    <property type="project" value="TreeGrafter"/>
</dbReference>
<keyword evidence="2" id="KW-0663">Pyridoxal phosphate</keyword>
<dbReference type="InterPro" id="IPR000653">
    <property type="entry name" value="DegT/StrS_aminotransferase"/>
</dbReference>
<comment type="similarity">
    <text evidence="1 2">Belongs to the DegT/DnrJ/EryC1 family.</text>
</comment>
<keyword evidence="4" id="KW-1185">Reference proteome</keyword>
<protein>
    <submittedName>
        <fullName evidence="3">Uncharacterized protein</fullName>
    </submittedName>
</protein>
<dbReference type="KEGG" id="pnl:PNK_1445"/>
<name>A0A0U5ESA4_9BACT</name>
<evidence type="ECO:0000256" key="2">
    <source>
        <dbReference type="RuleBase" id="RU004508"/>
    </source>
</evidence>
<dbReference type="PANTHER" id="PTHR30244">
    <property type="entry name" value="TRANSAMINASE"/>
    <property type="match status" value="1"/>
</dbReference>
<dbReference type="Gene3D" id="3.90.1150.10">
    <property type="entry name" value="Aspartate Aminotransferase, domain 1"/>
    <property type="match status" value="1"/>
</dbReference>
<dbReference type="InterPro" id="IPR015424">
    <property type="entry name" value="PyrdxlP-dep_Trfase"/>
</dbReference>
<gene>
    <name evidence="3" type="ORF">PNK_1445</name>
</gene>
<dbReference type="InterPro" id="IPR015421">
    <property type="entry name" value="PyrdxlP-dep_Trfase_major"/>
</dbReference>
<dbReference type="STRING" id="389348.PNK_1445"/>
<evidence type="ECO:0000313" key="4">
    <source>
        <dbReference type="Proteomes" id="UP000069902"/>
    </source>
</evidence>
<dbReference type="InParanoid" id="A0A0U5ESA4"/>
<organism evidence="3 4">
    <name type="scientific">Candidatus Protochlamydia naegleriophila</name>
    <dbReference type="NCBI Taxonomy" id="389348"/>
    <lineage>
        <taxon>Bacteria</taxon>
        <taxon>Pseudomonadati</taxon>
        <taxon>Chlamydiota</taxon>
        <taxon>Chlamydiia</taxon>
        <taxon>Parachlamydiales</taxon>
        <taxon>Parachlamydiaceae</taxon>
        <taxon>Candidatus Protochlamydia</taxon>
    </lineage>
</organism>
<dbReference type="Proteomes" id="UP000069902">
    <property type="component" value="Chromosome cPNK"/>
</dbReference>
<dbReference type="InterPro" id="IPR015422">
    <property type="entry name" value="PyrdxlP-dep_Trfase_small"/>
</dbReference>
<dbReference type="GO" id="GO:0000271">
    <property type="term" value="P:polysaccharide biosynthetic process"/>
    <property type="evidence" value="ECO:0007669"/>
    <property type="project" value="TreeGrafter"/>
</dbReference>
<evidence type="ECO:0000313" key="3">
    <source>
        <dbReference type="EMBL" id="CUI17057.1"/>
    </source>
</evidence>
<dbReference type="EMBL" id="LN879502">
    <property type="protein sequence ID" value="CUI17057.1"/>
    <property type="molecule type" value="Genomic_DNA"/>
</dbReference>
<reference evidence="4" key="1">
    <citation type="submission" date="2015-09" db="EMBL/GenBank/DDBJ databases">
        <authorList>
            <person name="Bertelli C."/>
        </authorList>
    </citation>
    <scope>NUCLEOTIDE SEQUENCE [LARGE SCALE GENOMIC DNA]</scope>
    <source>
        <strain evidence="4">KNic</strain>
    </source>
</reference>
<accession>A0A0U5ESA4</accession>
<proteinExistence type="inferred from homology"/>
<dbReference type="AlphaFoldDB" id="A0A0U5ESA4"/>
<dbReference type="Pfam" id="PF01041">
    <property type="entry name" value="DegT_DnrJ_EryC1"/>
    <property type="match status" value="1"/>
</dbReference>
<sequence>MTELAILGGLKVFPLPFYEKWMRPKEKEKALIASLIDQDELSGSGFGISLELEKAFANYIGCKHCLSFSHGTAAIMAAYYAAGVGPGDEILTPAVGYIASYSGALHLGARPIFCDIHPDSLLIDPQEIKKKITPRTKAINITHLNGRVCDLEAIFQISRQFNLPIIDDASHAHGASWKGTKLGNFTHITCFSLQGSNPKGKAVSGGEGGLACTNDTAAYQKMLAYCHLHRKGLLTEFQNSPFESLDSEVLGLKWRAHPLAMALALISLESLEERNQKRAKNYQKTIDCVNDFSFVSFPIPTKETEMGGFYGGIKMIYHPSKLHDLSLLHFLQCLAAEGVPLVEVGVGSCEYRRFLVAKGFDLWGHHRGPLLDAWQGLEPYRGITKQDFPQAERMDNCVFTLPSFIDVDDDYYTCLTAAFRKIEQGYHRLL</sequence>
<evidence type="ECO:0000256" key="1">
    <source>
        <dbReference type="ARBA" id="ARBA00037999"/>
    </source>
</evidence>
<dbReference type="PATRIC" id="fig|389348.3.peg.1619"/>
<dbReference type="SUPFAM" id="SSF53383">
    <property type="entry name" value="PLP-dependent transferases"/>
    <property type="match status" value="1"/>
</dbReference>
<dbReference type="Gene3D" id="3.40.640.10">
    <property type="entry name" value="Type I PLP-dependent aspartate aminotransferase-like (Major domain)"/>
    <property type="match status" value="1"/>
</dbReference>
<dbReference type="GO" id="GO:0030170">
    <property type="term" value="F:pyridoxal phosphate binding"/>
    <property type="evidence" value="ECO:0007669"/>
    <property type="project" value="TreeGrafter"/>
</dbReference>
<dbReference type="RefSeq" id="WP_059061213.1">
    <property type="nucleotide sequence ID" value="NZ_LN879502.1"/>
</dbReference>
<dbReference type="PANTHER" id="PTHR30244:SF34">
    <property type="entry name" value="DTDP-4-AMINO-4,6-DIDEOXYGALACTOSE TRANSAMINASE"/>
    <property type="match status" value="1"/>
</dbReference>